<reference evidence="2" key="1">
    <citation type="submission" date="2016-10" db="EMBL/GenBank/DDBJ databases">
        <authorList>
            <person name="Varghese N."/>
            <person name="Submissions S."/>
        </authorList>
    </citation>
    <scope>NUCLEOTIDE SEQUENCE [LARGE SCALE GENOMIC DNA]</scope>
    <source>
        <strain evidence="2">DSM 25030</strain>
    </source>
</reference>
<protein>
    <submittedName>
        <fullName evidence="1">Uncharacterized protein</fullName>
    </submittedName>
</protein>
<gene>
    <name evidence="1" type="ORF">SAMN04487892_1577</name>
</gene>
<evidence type="ECO:0000313" key="1">
    <source>
        <dbReference type="EMBL" id="SDW55020.1"/>
    </source>
</evidence>
<dbReference type="AlphaFoldDB" id="A0A1H2UFY8"/>
<dbReference type="EMBL" id="FNMY01000002">
    <property type="protein sequence ID" value="SDW55020.1"/>
    <property type="molecule type" value="Genomic_DNA"/>
</dbReference>
<evidence type="ECO:0000313" key="2">
    <source>
        <dbReference type="Proteomes" id="UP000199592"/>
    </source>
</evidence>
<name>A0A1H2UFY8_9FLAO</name>
<organism evidence="1 2">
    <name type="scientific">Flagellimonas zhangzhouensis</name>
    <dbReference type="NCBI Taxonomy" id="1073328"/>
    <lineage>
        <taxon>Bacteria</taxon>
        <taxon>Pseudomonadati</taxon>
        <taxon>Bacteroidota</taxon>
        <taxon>Flavobacteriia</taxon>
        <taxon>Flavobacteriales</taxon>
        <taxon>Flavobacteriaceae</taxon>
        <taxon>Flagellimonas</taxon>
    </lineage>
</organism>
<dbReference type="Proteomes" id="UP000199592">
    <property type="component" value="Unassembled WGS sequence"/>
</dbReference>
<accession>A0A1H2UFY8</accession>
<sequence>MRKCVLLFLILVVALVIAAVSQTKSDKFEAGMERVLVKK</sequence>
<proteinExistence type="predicted"/>
<keyword evidence="2" id="KW-1185">Reference proteome</keyword>